<dbReference type="InterPro" id="IPR035778">
    <property type="entry name" value="SPRY_hnRNP_U"/>
</dbReference>
<organism evidence="5 6">
    <name type="scientific">Rhodamnia argentea</name>
    <dbReference type="NCBI Taxonomy" id="178133"/>
    <lineage>
        <taxon>Eukaryota</taxon>
        <taxon>Viridiplantae</taxon>
        <taxon>Streptophyta</taxon>
        <taxon>Embryophyta</taxon>
        <taxon>Tracheophyta</taxon>
        <taxon>Spermatophyta</taxon>
        <taxon>Magnoliopsida</taxon>
        <taxon>eudicotyledons</taxon>
        <taxon>Gunneridae</taxon>
        <taxon>Pentapetalae</taxon>
        <taxon>rosids</taxon>
        <taxon>malvids</taxon>
        <taxon>Myrtales</taxon>
        <taxon>Myrtaceae</taxon>
        <taxon>Myrtoideae</taxon>
        <taxon>Myrteae</taxon>
        <taxon>Australasian group</taxon>
        <taxon>Rhodamnia</taxon>
    </lineage>
</organism>
<evidence type="ECO:0000256" key="2">
    <source>
        <dbReference type="ARBA" id="ARBA00023242"/>
    </source>
</evidence>
<dbReference type="InterPro" id="IPR027417">
    <property type="entry name" value="P-loop_NTPase"/>
</dbReference>
<gene>
    <name evidence="6" type="primary">LOC115731551</name>
</gene>
<dbReference type="GeneID" id="115731551"/>
<dbReference type="SMART" id="SM00449">
    <property type="entry name" value="SPRY"/>
    <property type="match status" value="1"/>
</dbReference>
<keyword evidence="5" id="KW-1185">Reference proteome</keyword>
<dbReference type="Gene3D" id="3.40.50.300">
    <property type="entry name" value="P-loop containing nucleotide triphosphate hydrolases"/>
    <property type="match status" value="1"/>
</dbReference>
<accession>A0ABM3H6N2</accession>
<feature type="region of interest" description="Disordered" evidence="3">
    <location>
        <begin position="738"/>
        <end position="758"/>
    </location>
</feature>
<evidence type="ECO:0000256" key="1">
    <source>
        <dbReference type="ARBA" id="ARBA00004123"/>
    </source>
</evidence>
<dbReference type="InterPro" id="IPR003877">
    <property type="entry name" value="SPRY_dom"/>
</dbReference>
<dbReference type="Pfam" id="PF00622">
    <property type="entry name" value="SPRY"/>
    <property type="match status" value="1"/>
</dbReference>
<name>A0ABM3H6N2_9MYRT</name>
<dbReference type="InterPro" id="IPR043136">
    <property type="entry name" value="B30.2/SPRY_sf"/>
</dbReference>
<dbReference type="CDD" id="cd12884">
    <property type="entry name" value="SPRY_hnRNP"/>
    <property type="match status" value="1"/>
</dbReference>
<evidence type="ECO:0000313" key="6">
    <source>
        <dbReference type="RefSeq" id="XP_048132251.1"/>
    </source>
</evidence>
<comment type="subcellular location">
    <subcellularLocation>
        <location evidence="1">Nucleus</location>
    </subcellularLocation>
</comment>
<protein>
    <submittedName>
        <fullName evidence="6">Heterogeneous nuclear ribonucleoprotein U-like protein 1 isoform X1</fullName>
    </submittedName>
</protein>
<dbReference type="SUPFAM" id="SSF52540">
    <property type="entry name" value="P-loop containing nucleoside triphosphate hydrolases"/>
    <property type="match status" value="1"/>
</dbReference>
<feature type="domain" description="SPRY" evidence="4">
    <location>
        <begin position="78"/>
        <end position="228"/>
    </location>
</feature>
<feature type="compositionally biased region" description="Basic and acidic residues" evidence="3">
    <location>
        <begin position="23"/>
        <end position="34"/>
    </location>
</feature>
<dbReference type="Pfam" id="PF13671">
    <property type="entry name" value="AAA_33"/>
    <property type="match status" value="1"/>
</dbReference>
<feature type="region of interest" description="Disordered" evidence="3">
    <location>
        <begin position="1"/>
        <end position="34"/>
    </location>
</feature>
<dbReference type="Proteomes" id="UP000827889">
    <property type="component" value="Chromosome 3"/>
</dbReference>
<sequence>MASLKGEPSGEDEFEQNLKRTRRGDASESKPDHRVALNPADCNLDFNVEGNGLRGSALHEKGFAYCWSGARANAGIIGGKYCFGCNVVSTQPVEMDDTPHDKQHLCRVGVSTGDKPVGSLGESSCSFGYGGTGKFSTENDFLDYGEKFGVGDTIICAVDLESKPLASIGFSKNGKWLGVAKQFDASGMGLGVDTAVSNVPWKSALFPHILLKNVEVEMHFSLEDGLVPEDGFKPWACAFEDQKAILGPAFSDISCCEIMMMVGLPASGKTTWAEKWIKEHPEKRYVLLGTNLVLDQMKVPGLRRKENYGERFDRLMDRATDVFNILLTRAARTARNYILDQTNVYKSARKRKLKPFASFRKIAVVVFPKPEELKSSSQKRFREMGKEVPADAVNQMLANYALPTSVNMRGSDEYFDQVMFAELDRLESQRHLDEMKQSLASHSNLNVKSNFSPYSLGTAVGSYPLPRKEHVSSVTGGHLMDSHVATPHPSYQVLNRLWPQFDSYQDHQEDNVAGAAAAPGSFQRSFYLASDYGYPSMSSAIANVGSDCYPICGMDNSYNRSDMVSNSVRGVSTDGSYQGNGVNPFLHGSERASSGPYFTSGAPSNVPGAAAAPGSFQRSFYPASDSGYPSMLSAITNVGSDCYPIRGMDKSYSRSDMTYNSMQGVSTDASNQGNGVEPFLHGGERVSSGPCFTSRAPFNVSGNPRVLTDSLIGSALMEDSPWPHGTHYAVPNPGTVYRNSSADMPPPTGHASPFQRHY</sequence>
<dbReference type="Gene3D" id="2.60.120.920">
    <property type="match status" value="1"/>
</dbReference>
<dbReference type="SUPFAM" id="SSF49899">
    <property type="entry name" value="Concanavalin A-like lectins/glucanases"/>
    <property type="match status" value="1"/>
</dbReference>
<dbReference type="RefSeq" id="XP_048132251.1">
    <property type="nucleotide sequence ID" value="XM_048276294.1"/>
</dbReference>
<dbReference type="PANTHER" id="PTHR12381">
    <property type="entry name" value="HETEROGENEOUS NUCLEAR RIBONUCLEOPROTEIN U FAMILY MEMBER"/>
    <property type="match status" value="1"/>
</dbReference>
<dbReference type="PANTHER" id="PTHR12381:SF56">
    <property type="entry name" value="B30.2_SPRY DOMAIN-CONTAINING PROTEIN-RELATED"/>
    <property type="match status" value="1"/>
</dbReference>
<keyword evidence="2" id="KW-0539">Nucleus</keyword>
<evidence type="ECO:0000259" key="4">
    <source>
        <dbReference type="SMART" id="SM00449"/>
    </source>
</evidence>
<reference evidence="6" key="1">
    <citation type="submission" date="2025-08" db="UniProtKB">
        <authorList>
            <consortium name="RefSeq"/>
        </authorList>
    </citation>
    <scope>IDENTIFICATION</scope>
    <source>
        <tissue evidence="6">Leaf</tissue>
    </source>
</reference>
<proteinExistence type="predicted"/>
<evidence type="ECO:0000256" key="3">
    <source>
        <dbReference type="SAM" id="MobiDB-lite"/>
    </source>
</evidence>
<dbReference type="InterPro" id="IPR013320">
    <property type="entry name" value="ConA-like_dom_sf"/>
</dbReference>
<evidence type="ECO:0000313" key="5">
    <source>
        <dbReference type="Proteomes" id="UP000827889"/>
    </source>
</evidence>